<sequence length="224" mass="22208">MSQAHPSSSGAAVASRRRARKRWNSTDLSLIAVFAALIAALAIVPGIPVGALGVPITLQTLGVMLAGVVLGPGRGGAAVGLYVLAGLAGLPIFSGFRGGLAVLAGPSAGYLIAFPLAAMLAGFLAAALLRRTRRFRAGVLFIACFTASLLLIHPLGITGLVVNGGLSVGDAIAADAVYLPGDVIKNLLAAGIAAAVHRAFPRLLPRTGAAGPGHGGTEGAARTA</sequence>
<dbReference type="EMBL" id="CADCTE010000122">
    <property type="protein sequence ID" value="CAA9251299.1"/>
    <property type="molecule type" value="Genomic_DNA"/>
</dbReference>
<dbReference type="InterPro" id="IPR003784">
    <property type="entry name" value="BioY"/>
</dbReference>
<dbReference type="Gene3D" id="1.10.1760.20">
    <property type="match status" value="1"/>
</dbReference>
<feature type="transmembrane region" description="Helical" evidence="3">
    <location>
        <begin position="138"/>
        <end position="157"/>
    </location>
</feature>
<proteinExistence type="inferred from homology"/>
<dbReference type="RefSeq" id="WP_294568315.1">
    <property type="nucleotide sequence ID" value="NZ_CADCTE010000122.1"/>
</dbReference>
<keyword evidence="3" id="KW-0812">Transmembrane</keyword>
<dbReference type="GO" id="GO:0005886">
    <property type="term" value="C:plasma membrane"/>
    <property type="evidence" value="ECO:0007669"/>
    <property type="project" value="UniProtKB-SubCell"/>
</dbReference>
<accession>A0A6J4IGB5</accession>
<keyword evidence="2 3" id="KW-0472">Membrane</keyword>
<evidence type="ECO:0000256" key="3">
    <source>
        <dbReference type="SAM" id="Phobius"/>
    </source>
</evidence>
<feature type="transmembrane region" description="Helical" evidence="3">
    <location>
        <begin position="26"/>
        <end position="44"/>
    </location>
</feature>
<dbReference type="PANTHER" id="PTHR34295">
    <property type="entry name" value="BIOTIN TRANSPORTER BIOY"/>
    <property type="match status" value="1"/>
</dbReference>
<evidence type="ECO:0000313" key="4">
    <source>
        <dbReference type="EMBL" id="CAA9251299.1"/>
    </source>
</evidence>
<evidence type="ECO:0000256" key="1">
    <source>
        <dbReference type="ARBA" id="ARBA00010692"/>
    </source>
</evidence>
<protein>
    <recommendedName>
        <fullName evidence="2">Biotin transporter</fullName>
    </recommendedName>
</protein>
<keyword evidence="2" id="KW-1003">Cell membrane</keyword>
<dbReference type="GO" id="GO:0015225">
    <property type="term" value="F:biotin transmembrane transporter activity"/>
    <property type="evidence" value="ECO:0007669"/>
    <property type="project" value="UniProtKB-UniRule"/>
</dbReference>
<comment type="similarity">
    <text evidence="1 2">Belongs to the BioY family.</text>
</comment>
<dbReference type="PANTHER" id="PTHR34295:SF1">
    <property type="entry name" value="BIOTIN TRANSPORTER BIOY"/>
    <property type="match status" value="1"/>
</dbReference>
<reference evidence="4" key="1">
    <citation type="submission" date="2020-02" db="EMBL/GenBank/DDBJ databases">
        <authorList>
            <person name="Meier V. D."/>
        </authorList>
    </citation>
    <scope>NUCLEOTIDE SEQUENCE</scope>
    <source>
        <strain evidence="4">AVDCRST_MAG83</strain>
    </source>
</reference>
<dbReference type="AlphaFoldDB" id="A0A6J4IGB5"/>
<keyword evidence="2" id="KW-0813">Transport</keyword>
<feature type="transmembrane region" description="Helical" evidence="3">
    <location>
        <begin position="108"/>
        <end position="129"/>
    </location>
</feature>
<gene>
    <name evidence="4" type="ORF">AVDCRST_MAG83-2203</name>
</gene>
<keyword evidence="3" id="KW-1133">Transmembrane helix</keyword>
<dbReference type="PIRSF" id="PIRSF016661">
    <property type="entry name" value="BioY"/>
    <property type="match status" value="1"/>
</dbReference>
<name>A0A6J4IGB5_9MICC</name>
<organism evidence="4">
    <name type="scientific">uncultured Arthrobacter sp</name>
    <dbReference type="NCBI Taxonomy" id="114050"/>
    <lineage>
        <taxon>Bacteria</taxon>
        <taxon>Bacillati</taxon>
        <taxon>Actinomycetota</taxon>
        <taxon>Actinomycetes</taxon>
        <taxon>Micrococcales</taxon>
        <taxon>Micrococcaceae</taxon>
        <taxon>Arthrobacter</taxon>
        <taxon>environmental samples</taxon>
    </lineage>
</organism>
<feature type="transmembrane region" description="Helical" evidence="3">
    <location>
        <begin position="50"/>
        <end position="70"/>
    </location>
</feature>
<comment type="subcellular location">
    <subcellularLocation>
        <location evidence="2">Cell membrane</location>
        <topology evidence="2">Multi-pass membrane protein</topology>
    </subcellularLocation>
</comment>
<feature type="transmembrane region" description="Helical" evidence="3">
    <location>
        <begin position="77"/>
        <end position="96"/>
    </location>
</feature>
<evidence type="ECO:0000256" key="2">
    <source>
        <dbReference type="PIRNR" id="PIRNR016661"/>
    </source>
</evidence>
<dbReference type="Pfam" id="PF02632">
    <property type="entry name" value="BioY"/>
    <property type="match status" value="1"/>
</dbReference>